<protein>
    <submittedName>
        <fullName evidence="2">Uncharacterized protein</fullName>
    </submittedName>
</protein>
<dbReference type="Proteomes" id="UP000486601">
    <property type="component" value="Unassembled WGS sequence"/>
</dbReference>
<proteinExistence type="predicted"/>
<keyword evidence="5" id="KW-1185">Reference proteome</keyword>
<dbReference type="EMBL" id="CP009225">
    <property type="protein sequence ID" value="AKC63832.1"/>
    <property type="molecule type" value="Genomic_DNA"/>
</dbReference>
<reference evidence="1 4" key="2">
    <citation type="journal article" date="2015" name="PLoS ONE">
        <title>A universal mariner transposon system for forward genetic studies in the genus clostridium.</title>
        <authorList>
            <person name="Zhang Y."/>
            <person name="Grosse-Honebrink A."/>
            <person name="Minton N.P."/>
        </authorList>
    </citation>
    <scope>NUCLEOTIDE SEQUENCE [LARGE SCALE GENOMIC DNA]</scope>
    <source>
        <strain evidence="1 4">NCIMB 10696</strain>
    </source>
</reference>
<dbReference type="AlphaFoldDB" id="A0A7X5SWS1"/>
<dbReference type="Proteomes" id="UP000033052">
    <property type="component" value="Chromosome"/>
</dbReference>
<reference evidence="3 5" key="3">
    <citation type="submission" date="2017-09" db="EMBL/GenBank/DDBJ databases">
        <title>FDA dAtabase for Regulatory Grade micrObial Sequences (FDA-ARGOS): Supporting development and validation of Infectious Disease Dx tests.</title>
        <authorList>
            <person name="Kerrigan L."/>
            <person name="Long C."/>
            <person name="Tallon L.J."/>
            <person name="Sadzewicz L."/>
            <person name="Ott S."/>
            <person name="Zhao X."/>
            <person name="Nagaraj S."/>
            <person name="Vavikolanu K."/>
            <person name="Aluvathingal J."/>
            <person name="Nadendla S."/>
            <person name="Sichtig H."/>
        </authorList>
    </citation>
    <scope>NUCLEOTIDE SEQUENCE [LARGE SCALE GENOMIC DNA]</scope>
    <source>
        <strain evidence="3 5">FDAARGOS_423</strain>
    </source>
</reference>
<dbReference type="Proteomes" id="UP000223854">
    <property type="component" value="Unassembled WGS sequence"/>
</dbReference>
<name>A0A7X5SWS1_CLOSG</name>
<evidence type="ECO:0000313" key="2">
    <source>
        <dbReference type="EMBL" id="NFR60410.1"/>
    </source>
</evidence>
<evidence type="ECO:0000313" key="1">
    <source>
        <dbReference type="EMBL" id="AKC63832.1"/>
    </source>
</evidence>
<sequence length="94" mass="11029">MEVYYGYIQPNLIIISAKRDTTSNNGHINDYIMPQDGVILRKRKGSIINYMIPQKGTITRVRKGINTKDFYIVPFKRIPRERVLNKYANKNIKL</sequence>
<evidence type="ECO:0000313" key="3">
    <source>
        <dbReference type="EMBL" id="PHG99165.1"/>
    </source>
</evidence>
<dbReference type="KEGG" id="cld:CLSPO_c31130"/>
<evidence type="ECO:0000313" key="5">
    <source>
        <dbReference type="Proteomes" id="UP000223854"/>
    </source>
</evidence>
<dbReference type="EMBL" id="PDLH01000007">
    <property type="protein sequence ID" value="PHG99165.1"/>
    <property type="molecule type" value="Genomic_DNA"/>
</dbReference>
<dbReference type="RefSeq" id="WP_033061011.1">
    <property type="nucleotide sequence ID" value="NZ_CBCRVC010000027.1"/>
</dbReference>
<accession>A0A7X5SWS1</accession>
<organism evidence="2 6">
    <name type="scientific">Clostridium sporogenes</name>
    <dbReference type="NCBI Taxonomy" id="1509"/>
    <lineage>
        <taxon>Bacteria</taxon>
        <taxon>Bacillati</taxon>
        <taxon>Bacillota</taxon>
        <taxon>Clostridia</taxon>
        <taxon>Eubacteriales</taxon>
        <taxon>Clostridiaceae</taxon>
        <taxon>Clostridium</taxon>
    </lineage>
</organism>
<dbReference type="EMBL" id="SXCS01000001">
    <property type="protein sequence ID" value="NFR60410.1"/>
    <property type="molecule type" value="Genomic_DNA"/>
</dbReference>
<gene>
    <name evidence="1" type="ORF">CLSPO_c31130</name>
    <name evidence="3" type="ORF">CRX47_04605</name>
    <name evidence="2" type="ORF">FDF70_02625</name>
</gene>
<evidence type="ECO:0000313" key="6">
    <source>
        <dbReference type="Proteomes" id="UP000486601"/>
    </source>
</evidence>
<dbReference type="GeneID" id="92939741"/>
<reference evidence="2 6" key="4">
    <citation type="submission" date="2019-04" db="EMBL/GenBank/DDBJ databases">
        <title>Genome sequencing of Clostridium botulinum Groups I-IV and Clostridium butyricum.</title>
        <authorList>
            <person name="Brunt J."/>
            <person name="Van Vliet A.H.M."/>
            <person name="Stringer S.C."/>
            <person name="Carter A.T."/>
            <person name="Peck M.W."/>
        </authorList>
    </citation>
    <scope>NUCLEOTIDE SEQUENCE [LARGE SCALE GENOMIC DNA]</scope>
    <source>
        <strain evidence="2 6">IFR 18/108</strain>
    </source>
</reference>
<reference evidence="1" key="1">
    <citation type="submission" date="2014-08" db="EMBL/GenBank/DDBJ databases">
        <authorList>
            <person name="Kubiak A."/>
            <person name="Poehlein A."/>
            <person name="Daniel R."/>
            <person name="Minton N.P."/>
        </authorList>
    </citation>
    <scope>NUCLEOTIDE SEQUENCE</scope>
    <source>
        <strain evidence="1">NCIMB 10696</strain>
    </source>
</reference>
<evidence type="ECO:0000313" key="4">
    <source>
        <dbReference type="Proteomes" id="UP000033052"/>
    </source>
</evidence>